<evidence type="ECO:0000256" key="10">
    <source>
        <dbReference type="ARBA" id="ARBA00023237"/>
    </source>
</evidence>
<feature type="signal peptide" evidence="12">
    <location>
        <begin position="1"/>
        <end position="19"/>
    </location>
</feature>
<feature type="region of interest" description="Disordered" evidence="11">
    <location>
        <begin position="19"/>
        <end position="72"/>
    </location>
</feature>
<evidence type="ECO:0000256" key="7">
    <source>
        <dbReference type="ARBA" id="ARBA00023065"/>
    </source>
</evidence>
<keyword evidence="4" id="KW-1134">Transmembrane beta strand</keyword>
<dbReference type="Proteomes" id="UP001162891">
    <property type="component" value="Chromosome"/>
</dbReference>
<gene>
    <name evidence="14" type="ORF">AMOR_31820</name>
</gene>
<keyword evidence="5" id="KW-0812">Transmembrane</keyword>
<evidence type="ECO:0000256" key="9">
    <source>
        <dbReference type="ARBA" id="ARBA00023136"/>
    </source>
</evidence>
<keyword evidence="7" id="KW-0406">Ion transport</keyword>
<feature type="domain" description="Porin" evidence="13">
    <location>
        <begin position="71"/>
        <end position="406"/>
    </location>
</feature>
<comment type="subcellular location">
    <subcellularLocation>
        <location evidence="1">Cell outer membrane</location>
        <topology evidence="1">Multi-pass membrane protein</topology>
    </subcellularLocation>
</comment>
<evidence type="ECO:0000259" key="13">
    <source>
        <dbReference type="Pfam" id="PF13609"/>
    </source>
</evidence>
<sequence length="436" mass="45803">MIRTLAAITAALLALAARAQETQPAPPPLAPPANAPPPASAPPAPTAQPVPAPPQAEPGVPGADVKPKASTPNVVRIGKKATVSLGGRFWGGYERVSATGATAGAASDVTQRNRVTNFASYLRFAADLDLGAGFKGFAQLETQFALDGVTAHSPFDSGRNTGVGLKSPLGQLMVGRWDSPYKRSTSRLDPQDITGIGSYQNILGQITSAADTSDNYFDARLGNGVQYWTPTFYGLSAKVGYVGNESRTATLNPHVLSAAATYEGPIYLSVAWEERKDCIGVDSQAAAQCGGSLLGGPGKDRALRAGAGFSLDVTHTELGVVFERIDAKNDAGLELRRDAYFIGLTQGLGGDQHQLLASFGLAQDAKGNALASNKDTGAYYYTAGYQFYPAKDFNLYAFYTTIVNDRNAAYRFASKGFSVKNGANPEGISVGARFLF</sequence>
<evidence type="ECO:0000256" key="6">
    <source>
        <dbReference type="ARBA" id="ARBA00022729"/>
    </source>
</evidence>
<keyword evidence="15" id="KW-1185">Reference proteome</keyword>
<comment type="subunit">
    <text evidence="2">Homotrimer.</text>
</comment>
<evidence type="ECO:0000256" key="2">
    <source>
        <dbReference type="ARBA" id="ARBA00011233"/>
    </source>
</evidence>
<keyword evidence="3" id="KW-0813">Transport</keyword>
<proteinExistence type="predicted"/>
<dbReference type="EMBL" id="AP025591">
    <property type="protein sequence ID" value="BDG04186.1"/>
    <property type="molecule type" value="Genomic_DNA"/>
</dbReference>
<evidence type="ECO:0000256" key="1">
    <source>
        <dbReference type="ARBA" id="ARBA00004571"/>
    </source>
</evidence>
<keyword evidence="8" id="KW-0626">Porin</keyword>
<dbReference type="InterPro" id="IPR050298">
    <property type="entry name" value="Gram-neg_bact_OMP"/>
</dbReference>
<dbReference type="PANTHER" id="PTHR34501:SF9">
    <property type="entry name" value="MAJOR OUTER MEMBRANE PROTEIN P.IA"/>
    <property type="match status" value="1"/>
</dbReference>
<keyword evidence="9" id="KW-0472">Membrane</keyword>
<feature type="compositionally biased region" description="Pro residues" evidence="11">
    <location>
        <begin position="24"/>
        <end position="56"/>
    </location>
</feature>
<evidence type="ECO:0000256" key="4">
    <source>
        <dbReference type="ARBA" id="ARBA00022452"/>
    </source>
</evidence>
<organism evidence="14 15">
    <name type="scientific">Anaeromyxobacter oryzae</name>
    <dbReference type="NCBI Taxonomy" id="2918170"/>
    <lineage>
        <taxon>Bacteria</taxon>
        <taxon>Pseudomonadati</taxon>
        <taxon>Myxococcota</taxon>
        <taxon>Myxococcia</taxon>
        <taxon>Myxococcales</taxon>
        <taxon>Cystobacterineae</taxon>
        <taxon>Anaeromyxobacteraceae</taxon>
        <taxon>Anaeromyxobacter</taxon>
    </lineage>
</organism>
<evidence type="ECO:0000313" key="14">
    <source>
        <dbReference type="EMBL" id="BDG04186.1"/>
    </source>
</evidence>
<feature type="chain" id="PRO_5046293516" description="Porin domain-containing protein" evidence="12">
    <location>
        <begin position="20"/>
        <end position="436"/>
    </location>
</feature>
<evidence type="ECO:0000256" key="11">
    <source>
        <dbReference type="SAM" id="MobiDB-lite"/>
    </source>
</evidence>
<dbReference type="CDD" id="cd00342">
    <property type="entry name" value="gram_neg_porins"/>
    <property type="match status" value="1"/>
</dbReference>
<evidence type="ECO:0000313" key="15">
    <source>
        <dbReference type="Proteomes" id="UP001162891"/>
    </source>
</evidence>
<keyword evidence="10" id="KW-0998">Cell outer membrane</keyword>
<evidence type="ECO:0000256" key="12">
    <source>
        <dbReference type="SAM" id="SignalP"/>
    </source>
</evidence>
<dbReference type="PANTHER" id="PTHR34501">
    <property type="entry name" value="PROTEIN YDDL-RELATED"/>
    <property type="match status" value="1"/>
</dbReference>
<name>A0ABM7WXE7_9BACT</name>
<reference evidence="15" key="1">
    <citation type="journal article" date="2022" name="Int. J. Syst. Evol. Microbiol.">
        <title>Anaeromyxobacter oryzae sp. nov., Anaeromyxobacter diazotrophicus sp. nov. and Anaeromyxobacter paludicola sp. nov., isolated from paddy soils.</title>
        <authorList>
            <person name="Itoh H."/>
            <person name="Xu Z."/>
            <person name="Mise K."/>
            <person name="Masuda Y."/>
            <person name="Ushijima N."/>
            <person name="Hayakawa C."/>
            <person name="Shiratori Y."/>
            <person name="Senoo K."/>
        </authorList>
    </citation>
    <scope>NUCLEOTIDE SEQUENCE [LARGE SCALE GENOMIC DNA]</scope>
    <source>
        <strain evidence="15">Red232</strain>
    </source>
</reference>
<evidence type="ECO:0000256" key="5">
    <source>
        <dbReference type="ARBA" id="ARBA00022692"/>
    </source>
</evidence>
<dbReference type="RefSeq" id="WP_248352555.1">
    <property type="nucleotide sequence ID" value="NZ_AP025591.1"/>
</dbReference>
<dbReference type="Gene3D" id="2.40.160.10">
    <property type="entry name" value="Porin"/>
    <property type="match status" value="1"/>
</dbReference>
<evidence type="ECO:0000256" key="3">
    <source>
        <dbReference type="ARBA" id="ARBA00022448"/>
    </source>
</evidence>
<dbReference type="SUPFAM" id="SSF56935">
    <property type="entry name" value="Porins"/>
    <property type="match status" value="1"/>
</dbReference>
<dbReference type="Pfam" id="PF13609">
    <property type="entry name" value="Porin_4"/>
    <property type="match status" value="1"/>
</dbReference>
<dbReference type="InterPro" id="IPR023614">
    <property type="entry name" value="Porin_dom_sf"/>
</dbReference>
<dbReference type="InterPro" id="IPR033900">
    <property type="entry name" value="Gram_neg_porin_domain"/>
</dbReference>
<evidence type="ECO:0000256" key="8">
    <source>
        <dbReference type="ARBA" id="ARBA00023114"/>
    </source>
</evidence>
<protein>
    <recommendedName>
        <fullName evidence="13">Porin domain-containing protein</fullName>
    </recommendedName>
</protein>
<keyword evidence="6 12" id="KW-0732">Signal</keyword>
<accession>A0ABM7WXE7</accession>